<organism evidence="10 11">
    <name type="scientific">Rosa chinensis</name>
    <name type="common">China rose</name>
    <dbReference type="NCBI Taxonomy" id="74649"/>
    <lineage>
        <taxon>Eukaryota</taxon>
        <taxon>Viridiplantae</taxon>
        <taxon>Streptophyta</taxon>
        <taxon>Embryophyta</taxon>
        <taxon>Tracheophyta</taxon>
        <taxon>Spermatophyta</taxon>
        <taxon>Magnoliopsida</taxon>
        <taxon>eudicotyledons</taxon>
        <taxon>Gunneridae</taxon>
        <taxon>Pentapetalae</taxon>
        <taxon>rosids</taxon>
        <taxon>fabids</taxon>
        <taxon>Rosales</taxon>
        <taxon>Rosaceae</taxon>
        <taxon>Rosoideae</taxon>
        <taxon>Rosoideae incertae sedis</taxon>
        <taxon>Rosa</taxon>
    </lineage>
</organism>
<dbReference type="Pfam" id="PF02441">
    <property type="entry name" value="Flavoprotein"/>
    <property type="match status" value="1"/>
</dbReference>
<keyword evidence="3" id="KW-0285">Flavoprotein</keyword>
<dbReference type="EMBL" id="PDCK01000041">
    <property type="protein sequence ID" value="PRQ42677.1"/>
    <property type="molecule type" value="Genomic_DNA"/>
</dbReference>
<dbReference type="PANTHER" id="PTHR14359">
    <property type="entry name" value="HOMO-OLIGOMERIC FLAVIN CONTAINING CYS DECARBOXYLASE FAMILY"/>
    <property type="match status" value="1"/>
</dbReference>
<sequence>MAGSITPVHRKPRIVLGACGCAAALDFPRLCRSFLNWAEVKAVGTPDGFKYVEHVAMPVGVSLLIKDDWKSFHDPVLHRHLAAWADALVIAPLSANTLSKIDAGLCDNLLTDIVRAWDCGKPLFVAPAMTYMTWKNTITKKSIESIRQHGIKVIGPAESGGMAEIYSIVDKVKSDLWILSVN</sequence>
<gene>
    <name evidence="10" type="ORF">RchiOBHm_Chr3g0460241</name>
</gene>
<keyword evidence="3" id="KW-0288">FMN</keyword>
<keyword evidence="5" id="KW-0173">Coenzyme A biosynthesis</keyword>
<keyword evidence="11" id="KW-1185">Reference proteome</keyword>
<dbReference type="OrthoDB" id="1532798at2759"/>
<keyword evidence="4" id="KW-0210">Decarboxylase</keyword>
<keyword evidence="10" id="KW-0456">Lyase</keyword>
<evidence type="ECO:0000256" key="3">
    <source>
        <dbReference type="ARBA" id="ARBA00022643"/>
    </source>
</evidence>
<accession>A0A2P6R8C6</accession>
<evidence type="ECO:0000313" key="10">
    <source>
        <dbReference type="EMBL" id="PRQ42677.1"/>
    </source>
</evidence>
<dbReference type="SUPFAM" id="SSF52507">
    <property type="entry name" value="Homo-oligomeric flavin-containing Cys decarboxylases, HFCD"/>
    <property type="match status" value="1"/>
</dbReference>
<dbReference type="GO" id="GO:0010181">
    <property type="term" value="F:FMN binding"/>
    <property type="evidence" value="ECO:0007669"/>
    <property type="project" value="TreeGrafter"/>
</dbReference>
<dbReference type="Proteomes" id="UP000238479">
    <property type="component" value="Chromosome 3"/>
</dbReference>
<dbReference type="InterPro" id="IPR036551">
    <property type="entry name" value="Flavin_trans-like"/>
</dbReference>
<evidence type="ECO:0000256" key="1">
    <source>
        <dbReference type="ARBA" id="ARBA00001917"/>
    </source>
</evidence>
<evidence type="ECO:0000256" key="4">
    <source>
        <dbReference type="ARBA" id="ARBA00022793"/>
    </source>
</evidence>
<dbReference type="Gramene" id="PRQ42677">
    <property type="protein sequence ID" value="PRQ42677"/>
    <property type="gene ID" value="RchiOBHm_Chr3g0460241"/>
</dbReference>
<dbReference type="STRING" id="74649.A0A2P6R8C6"/>
<dbReference type="GO" id="GO:0071513">
    <property type="term" value="C:phosphopantothenoylcysteine decarboxylase complex"/>
    <property type="evidence" value="ECO:0007669"/>
    <property type="project" value="TreeGrafter"/>
</dbReference>
<feature type="domain" description="Flavoprotein" evidence="9">
    <location>
        <begin position="13"/>
        <end position="174"/>
    </location>
</feature>
<evidence type="ECO:0000259" key="9">
    <source>
        <dbReference type="Pfam" id="PF02441"/>
    </source>
</evidence>
<evidence type="ECO:0000256" key="8">
    <source>
        <dbReference type="ARBA" id="ARBA00066422"/>
    </source>
</evidence>
<reference evidence="10 11" key="1">
    <citation type="journal article" date="2018" name="Nat. Genet.">
        <title>The Rosa genome provides new insights in the design of modern roses.</title>
        <authorList>
            <person name="Bendahmane M."/>
        </authorList>
    </citation>
    <scope>NUCLEOTIDE SEQUENCE [LARGE SCALE GENOMIC DNA]</scope>
    <source>
        <strain evidence="11">cv. Old Blush</strain>
    </source>
</reference>
<comment type="similarity">
    <text evidence="6">Belongs to the HFCD (homooligomeric flavin containing Cys decarboxylase) superfamily.</text>
</comment>
<keyword evidence="2" id="KW-0341">Growth regulation</keyword>
<comment type="caution">
    <text evidence="10">The sequence shown here is derived from an EMBL/GenBank/DDBJ whole genome shotgun (WGS) entry which is preliminary data.</text>
</comment>
<name>A0A2P6R8C6_ROSCH</name>
<protein>
    <recommendedName>
        <fullName evidence="8">phosphopantothenoylcysteine decarboxylase</fullName>
        <ecNumber evidence="8">4.1.1.36</ecNumber>
    </recommendedName>
</protein>
<proteinExistence type="inferred from homology"/>
<dbReference type="AlphaFoldDB" id="A0A2P6R8C6"/>
<dbReference type="GO" id="GO:0004633">
    <property type="term" value="F:phosphopantothenoylcysteine decarboxylase activity"/>
    <property type="evidence" value="ECO:0007669"/>
    <property type="project" value="UniProtKB-EC"/>
</dbReference>
<evidence type="ECO:0000256" key="6">
    <source>
        <dbReference type="ARBA" id="ARBA00038350"/>
    </source>
</evidence>
<evidence type="ECO:0000313" key="11">
    <source>
        <dbReference type="Proteomes" id="UP000238479"/>
    </source>
</evidence>
<dbReference type="PANTHER" id="PTHR14359:SF6">
    <property type="entry name" value="PHOSPHOPANTOTHENOYLCYSTEINE DECARBOXYLASE"/>
    <property type="match status" value="1"/>
</dbReference>
<evidence type="ECO:0000256" key="2">
    <source>
        <dbReference type="ARBA" id="ARBA00022604"/>
    </source>
</evidence>
<dbReference type="Gene3D" id="3.40.50.1950">
    <property type="entry name" value="Flavin prenyltransferase-like"/>
    <property type="match status" value="1"/>
</dbReference>
<evidence type="ECO:0000256" key="5">
    <source>
        <dbReference type="ARBA" id="ARBA00022993"/>
    </source>
</evidence>
<evidence type="ECO:0000256" key="7">
    <source>
        <dbReference type="ARBA" id="ARBA00060685"/>
    </source>
</evidence>
<dbReference type="GO" id="GO:0015937">
    <property type="term" value="P:coenzyme A biosynthetic process"/>
    <property type="evidence" value="ECO:0007669"/>
    <property type="project" value="UniProtKB-KW"/>
</dbReference>
<dbReference type="EC" id="4.1.1.36" evidence="8"/>
<comment type="cofactor">
    <cofactor evidence="1">
        <name>FMN</name>
        <dbReference type="ChEBI" id="CHEBI:58210"/>
    </cofactor>
</comment>
<comment type="pathway">
    <text evidence="7">Cofactor biosynthesis; coenzyme A biosynthesis; CoA from (R)-pantothenate: step 3/5.</text>
</comment>
<dbReference type="InterPro" id="IPR003382">
    <property type="entry name" value="Flavoprotein"/>
</dbReference>